<sequence length="94" mass="11454">MRRPKYSEWVTLAAGGCHGLKARSHERFFPQLYASNYRMWPHVNWDISQPWRKDRDRERGADCRGREDKSDKMARRHAEVNKISIFLLYFQFYM</sequence>
<name>A0A5B7HD58_PORTR</name>
<accession>A0A5B7HD58</accession>
<reference evidence="1 2" key="1">
    <citation type="submission" date="2019-05" db="EMBL/GenBank/DDBJ databases">
        <title>Another draft genome of Portunus trituberculatus and its Hox gene families provides insights of decapod evolution.</title>
        <authorList>
            <person name="Jeong J.-H."/>
            <person name="Song I."/>
            <person name="Kim S."/>
            <person name="Choi T."/>
            <person name="Kim D."/>
            <person name="Ryu S."/>
            <person name="Kim W."/>
        </authorList>
    </citation>
    <scope>NUCLEOTIDE SEQUENCE [LARGE SCALE GENOMIC DNA]</scope>
    <source>
        <tissue evidence="1">Muscle</tissue>
    </source>
</reference>
<comment type="caution">
    <text evidence="1">The sequence shown here is derived from an EMBL/GenBank/DDBJ whole genome shotgun (WGS) entry which is preliminary data.</text>
</comment>
<organism evidence="1 2">
    <name type="scientific">Portunus trituberculatus</name>
    <name type="common">Swimming crab</name>
    <name type="synonym">Neptunus trituberculatus</name>
    <dbReference type="NCBI Taxonomy" id="210409"/>
    <lineage>
        <taxon>Eukaryota</taxon>
        <taxon>Metazoa</taxon>
        <taxon>Ecdysozoa</taxon>
        <taxon>Arthropoda</taxon>
        <taxon>Crustacea</taxon>
        <taxon>Multicrustacea</taxon>
        <taxon>Malacostraca</taxon>
        <taxon>Eumalacostraca</taxon>
        <taxon>Eucarida</taxon>
        <taxon>Decapoda</taxon>
        <taxon>Pleocyemata</taxon>
        <taxon>Brachyura</taxon>
        <taxon>Eubrachyura</taxon>
        <taxon>Portunoidea</taxon>
        <taxon>Portunidae</taxon>
        <taxon>Portuninae</taxon>
        <taxon>Portunus</taxon>
    </lineage>
</organism>
<dbReference type="EMBL" id="VSRR010027239">
    <property type="protein sequence ID" value="MPC68073.1"/>
    <property type="molecule type" value="Genomic_DNA"/>
</dbReference>
<gene>
    <name evidence="1" type="ORF">E2C01_062264</name>
</gene>
<dbReference type="AlphaFoldDB" id="A0A5B7HD58"/>
<evidence type="ECO:0000313" key="2">
    <source>
        <dbReference type="Proteomes" id="UP000324222"/>
    </source>
</evidence>
<dbReference type="Proteomes" id="UP000324222">
    <property type="component" value="Unassembled WGS sequence"/>
</dbReference>
<proteinExistence type="predicted"/>
<evidence type="ECO:0000313" key="1">
    <source>
        <dbReference type="EMBL" id="MPC68073.1"/>
    </source>
</evidence>
<protein>
    <submittedName>
        <fullName evidence="1">Uncharacterized protein</fullName>
    </submittedName>
</protein>
<keyword evidence="2" id="KW-1185">Reference proteome</keyword>